<evidence type="ECO:0000313" key="2">
    <source>
        <dbReference type="EMBL" id="TNG91274.1"/>
    </source>
</evidence>
<protein>
    <submittedName>
        <fullName evidence="1">Uncharacterized protein</fullName>
    </submittedName>
</protein>
<gene>
    <name evidence="1" type="ORF">EDC16_105151</name>
    <name evidence="2" type="ORF">FHQ21_08215</name>
</gene>
<dbReference type="Proteomes" id="UP000294619">
    <property type="component" value="Unassembled WGS sequence"/>
</dbReference>
<dbReference type="Proteomes" id="UP000305526">
    <property type="component" value="Unassembled WGS sequence"/>
</dbReference>
<reference evidence="2 4" key="2">
    <citation type="submission" date="2019-05" db="EMBL/GenBank/DDBJ databases">
        <title>Pasteurellaceae isolates from reptiles.</title>
        <authorList>
            <person name="Bojesen A.M."/>
            <person name="Lund E."/>
        </authorList>
    </citation>
    <scope>NUCLEOTIDE SEQUENCE [LARGE SCALE GENOMIC DNA]</scope>
    <source>
        <strain evidence="2 4">ELNT2x</strain>
    </source>
</reference>
<evidence type="ECO:0000313" key="1">
    <source>
        <dbReference type="EMBL" id="TCV87232.1"/>
    </source>
</evidence>
<dbReference type="EMBL" id="VDGV01000070">
    <property type="protein sequence ID" value="TNG91274.1"/>
    <property type="molecule type" value="Genomic_DNA"/>
</dbReference>
<comment type="caution">
    <text evidence="1">The sequence shown here is derived from an EMBL/GenBank/DDBJ whole genome shotgun (WGS) entry which is preliminary data.</text>
</comment>
<organism evidence="1 3">
    <name type="scientific">Testudinibacter aquarius</name>
    <dbReference type="NCBI Taxonomy" id="1524974"/>
    <lineage>
        <taxon>Bacteria</taxon>
        <taxon>Pseudomonadati</taxon>
        <taxon>Pseudomonadota</taxon>
        <taxon>Gammaproteobacteria</taxon>
        <taxon>Pasteurellales</taxon>
        <taxon>Pasteurellaceae</taxon>
        <taxon>Testudinibacter</taxon>
    </lineage>
</organism>
<dbReference type="AlphaFoldDB" id="A0A4R3Y6J9"/>
<sequence>MKSDDVWHLECADVFARRYQQCFSKFVAMKKAGKQQEAALMFNELVHAVSEVKRHTDLAVELRG</sequence>
<evidence type="ECO:0000313" key="3">
    <source>
        <dbReference type="Proteomes" id="UP000294619"/>
    </source>
</evidence>
<accession>A0A4R3Y6J9</accession>
<name>A0A4R3Y6J9_9PAST</name>
<proteinExistence type="predicted"/>
<dbReference type="EMBL" id="SMCP01000005">
    <property type="protein sequence ID" value="TCV87232.1"/>
    <property type="molecule type" value="Genomic_DNA"/>
</dbReference>
<evidence type="ECO:0000313" key="4">
    <source>
        <dbReference type="Proteomes" id="UP000305526"/>
    </source>
</evidence>
<dbReference type="RefSeq" id="WP_132966707.1">
    <property type="nucleotide sequence ID" value="NZ_LEKL01000064.1"/>
</dbReference>
<reference evidence="1 3" key="1">
    <citation type="submission" date="2019-03" db="EMBL/GenBank/DDBJ databases">
        <title>Genomic Encyclopedia of Type Strains, Phase IV (KMG-IV): sequencing the most valuable type-strain genomes for metagenomic binning, comparative biology and taxonomic classification.</title>
        <authorList>
            <person name="Goeker M."/>
        </authorList>
    </citation>
    <scope>NUCLEOTIDE SEQUENCE [LARGE SCALE GENOMIC DNA]</scope>
    <source>
        <strain evidence="1 3">DSM 28140</strain>
    </source>
</reference>
<keyword evidence="4" id="KW-1185">Reference proteome</keyword>